<evidence type="ECO:0000256" key="2">
    <source>
        <dbReference type="ARBA" id="ARBA00022692"/>
    </source>
</evidence>
<dbReference type="Gramene" id="PRQ18553">
    <property type="protein sequence ID" value="PRQ18553"/>
    <property type="gene ID" value="RchiOBHm_Chr7g0207311"/>
</dbReference>
<organism evidence="8 9">
    <name type="scientific">Rosa chinensis</name>
    <name type="common">China rose</name>
    <dbReference type="NCBI Taxonomy" id="74649"/>
    <lineage>
        <taxon>Eukaryota</taxon>
        <taxon>Viridiplantae</taxon>
        <taxon>Streptophyta</taxon>
        <taxon>Embryophyta</taxon>
        <taxon>Tracheophyta</taxon>
        <taxon>Spermatophyta</taxon>
        <taxon>Magnoliopsida</taxon>
        <taxon>eudicotyledons</taxon>
        <taxon>Gunneridae</taxon>
        <taxon>Pentapetalae</taxon>
        <taxon>rosids</taxon>
        <taxon>fabids</taxon>
        <taxon>Rosales</taxon>
        <taxon>Rosaceae</taxon>
        <taxon>Rosoideae</taxon>
        <taxon>Rosoideae incertae sedis</taxon>
        <taxon>Rosa</taxon>
    </lineage>
</organism>
<evidence type="ECO:0000313" key="8">
    <source>
        <dbReference type="EMBL" id="PRQ18553.1"/>
    </source>
</evidence>
<dbReference type="Gene3D" id="3.80.10.10">
    <property type="entry name" value="Ribonuclease Inhibitor"/>
    <property type="match status" value="2"/>
</dbReference>
<dbReference type="AlphaFoldDB" id="A0A2P6P9E3"/>
<keyword evidence="2" id="KW-0812">Transmembrane</keyword>
<keyword evidence="6 8" id="KW-0675">Receptor</keyword>
<evidence type="ECO:0000256" key="7">
    <source>
        <dbReference type="ARBA" id="ARBA00023180"/>
    </source>
</evidence>
<protein>
    <submittedName>
        <fullName evidence="8">Putative receptor protein-tyrosine kinase</fullName>
        <ecNumber evidence="8">2.7.10.1</ecNumber>
    </submittedName>
</protein>
<keyword evidence="8" id="KW-0418">Kinase</keyword>
<evidence type="ECO:0000256" key="6">
    <source>
        <dbReference type="ARBA" id="ARBA00023170"/>
    </source>
</evidence>
<keyword evidence="5" id="KW-0472">Membrane</keyword>
<dbReference type="EMBL" id="PDCK01000045">
    <property type="protein sequence ID" value="PRQ18553.1"/>
    <property type="molecule type" value="Genomic_DNA"/>
</dbReference>
<dbReference type="SUPFAM" id="SSF52058">
    <property type="entry name" value="L domain-like"/>
    <property type="match status" value="2"/>
</dbReference>
<keyword evidence="9" id="KW-1185">Reference proteome</keyword>
<reference evidence="8 9" key="1">
    <citation type="journal article" date="2018" name="Nat. Genet.">
        <title>The Rosa genome provides new insights in the design of modern roses.</title>
        <authorList>
            <person name="Bendahmane M."/>
        </authorList>
    </citation>
    <scope>NUCLEOTIDE SEQUENCE [LARGE SCALE GENOMIC DNA]</scope>
    <source>
        <strain evidence="9">cv. Old Blush</strain>
    </source>
</reference>
<keyword evidence="7" id="KW-0325">Glycoprotein</keyword>
<dbReference type="GO" id="GO:0016020">
    <property type="term" value="C:membrane"/>
    <property type="evidence" value="ECO:0007669"/>
    <property type="project" value="UniProtKB-SubCell"/>
</dbReference>
<evidence type="ECO:0000256" key="5">
    <source>
        <dbReference type="ARBA" id="ARBA00023136"/>
    </source>
</evidence>
<evidence type="ECO:0000313" key="9">
    <source>
        <dbReference type="Proteomes" id="UP000238479"/>
    </source>
</evidence>
<dbReference type="OMA" id="IGKDINW"/>
<accession>A0A2P6P9E3</accession>
<sequence>MIIPKFIGSLSQLKEPKLMEAKFAGCIPPQLGNVSNLHTLDLTRNYFITLENLEWLSHLSSLRYLNVTSLNFSKVVNWPQSLSKLTSLVELKLCYCSLPAFNLRSLSFINSSTSPQVLDLYGNSLNSSIFYWIANVSSNFVRIALHSNKLEGPIPDVFTSMLSLVTLDLSSNQLESGIPKGFQNSCSLELLDLRFNKLSENIDSVKTLSCAENTLEMLNLKWNQFCGSLPDFTRFSKLSVLDLSNNQLNGSVSESVGQLFSLEGLYLSENSLTGVITKSDFLNLSCLLDLDLSSSRFSINLSSDWNPPFQLDLLDMSSCKVGPAFPKWILTQTNLTLLSLSNAGLSGSLPIKLWDLFSGLDDLDLSMNQIHGKLPNLSTSLGTIDLSSNILSGALPSISSPTLEYLLLLNNRFSGPLSS</sequence>
<dbReference type="InterPro" id="IPR046956">
    <property type="entry name" value="RLP23-like"/>
</dbReference>
<keyword evidence="8" id="KW-0829">Tyrosine-protein kinase</keyword>
<dbReference type="PROSITE" id="PS51450">
    <property type="entry name" value="LRR"/>
    <property type="match status" value="1"/>
</dbReference>
<dbReference type="PANTHER" id="PTHR48063:SF101">
    <property type="entry name" value="LRR RECEPTOR-LIKE SERINE_THREONINE-PROTEIN KINASE FLS2"/>
    <property type="match status" value="1"/>
</dbReference>
<keyword evidence="8" id="KW-0808">Transferase</keyword>
<dbReference type="Pfam" id="PF13855">
    <property type="entry name" value="LRR_8"/>
    <property type="match status" value="1"/>
</dbReference>
<dbReference type="InterPro" id="IPR001611">
    <property type="entry name" value="Leu-rich_rpt"/>
</dbReference>
<dbReference type="STRING" id="74649.A0A2P6P9E3"/>
<name>A0A2P6P9E3_ROSCH</name>
<comment type="subcellular location">
    <subcellularLocation>
        <location evidence="1">Membrane</location>
        <topology evidence="1">Single-pass type I membrane protein</topology>
    </subcellularLocation>
</comment>
<evidence type="ECO:0000256" key="3">
    <source>
        <dbReference type="ARBA" id="ARBA00022729"/>
    </source>
</evidence>
<keyword evidence="3" id="KW-0732">Signal</keyword>
<dbReference type="EC" id="2.7.10.1" evidence="8"/>
<evidence type="ECO:0000256" key="1">
    <source>
        <dbReference type="ARBA" id="ARBA00004479"/>
    </source>
</evidence>
<comment type="caution">
    <text evidence="8">The sequence shown here is derived from an EMBL/GenBank/DDBJ whole genome shotgun (WGS) entry which is preliminary data.</text>
</comment>
<dbReference type="Pfam" id="PF00560">
    <property type="entry name" value="LRR_1"/>
    <property type="match status" value="1"/>
</dbReference>
<evidence type="ECO:0000256" key="4">
    <source>
        <dbReference type="ARBA" id="ARBA00022989"/>
    </source>
</evidence>
<dbReference type="PANTHER" id="PTHR48063">
    <property type="entry name" value="LRR RECEPTOR-LIKE KINASE"/>
    <property type="match status" value="1"/>
</dbReference>
<proteinExistence type="predicted"/>
<dbReference type="InterPro" id="IPR032675">
    <property type="entry name" value="LRR_dom_sf"/>
</dbReference>
<gene>
    <name evidence="8" type="ORF">RchiOBHm_Chr7g0207311</name>
</gene>
<dbReference type="PRINTS" id="PR00019">
    <property type="entry name" value="LEURICHRPT"/>
</dbReference>
<keyword evidence="4" id="KW-1133">Transmembrane helix</keyword>
<dbReference type="Proteomes" id="UP000238479">
    <property type="component" value="Chromosome 7"/>
</dbReference>
<dbReference type="GO" id="GO:0004714">
    <property type="term" value="F:transmembrane receptor protein tyrosine kinase activity"/>
    <property type="evidence" value="ECO:0007669"/>
    <property type="project" value="UniProtKB-EC"/>
</dbReference>